<feature type="domain" description="ParB-like N-terminal" evidence="4">
    <location>
        <begin position="4"/>
        <end position="93"/>
    </location>
</feature>
<reference evidence="5 6" key="1">
    <citation type="submission" date="2018-03" db="EMBL/GenBank/DDBJ databases">
        <title>Genomic Encyclopedia of Archaeal and Bacterial Type Strains, Phase II (KMG-II): from individual species to whole genera.</title>
        <authorList>
            <person name="Goeker M."/>
        </authorList>
    </citation>
    <scope>NUCLEOTIDE SEQUENCE [LARGE SCALE GENOMIC DNA]</scope>
    <source>
        <strain evidence="5 6">DSM 45211</strain>
    </source>
</reference>
<dbReference type="InterPro" id="IPR004437">
    <property type="entry name" value="ParB/RepB/Spo0J"/>
</dbReference>
<dbReference type="NCBIfam" id="TIGR00180">
    <property type="entry name" value="parB_part"/>
    <property type="match status" value="1"/>
</dbReference>
<dbReference type="SMART" id="SM00470">
    <property type="entry name" value="ParB"/>
    <property type="match status" value="1"/>
</dbReference>
<dbReference type="RefSeq" id="WP_106539759.1">
    <property type="nucleotide sequence ID" value="NZ_PYGE01000028.1"/>
</dbReference>
<evidence type="ECO:0000256" key="3">
    <source>
        <dbReference type="SAM" id="MobiDB-lite"/>
    </source>
</evidence>
<name>A0A2P8DEV0_9ACTN</name>
<evidence type="ECO:0000313" key="6">
    <source>
        <dbReference type="Proteomes" id="UP000243528"/>
    </source>
</evidence>
<dbReference type="Proteomes" id="UP000243528">
    <property type="component" value="Unassembled WGS sequence"/>
</dbReference>
<evidence type="ECO:0000256" key="1">
    <source>
        <dbReference type="ARBA" id="ARBA00006295"/>
    </source>
</evidence>
<dbReference type="AlphaFoldDB" id="A0A2P8DEV0"/>
<dbReference type="GO" id="GO:0005694">
    <property type="term" value="C:chromosome"/>
    <property type="evidence" value="ECO:0007669"/>
    <property type="project" value="TreeGrafter"/>
</dbReference>
<dbReference type="Pfam" id="PF17762">
    <property type="entry name" value="HTH_ParB"/>
    <property type="match status" value="1"/>
</dbReference>
<accession>A0A2P8DEV0</accession>
<dbReference type="GO" id="GO:0003677">
    <property type="term" value="F:DNA binding"/>
    <property type="evidence" value="ECO:0007669"/>
    <property type="project" value="InterPro"/>
</dbReference>
<dbReference type="GO" id="GO:0007059">
    <property type="term" value="P:chromosome segregation"/>
    <property type="evidence" value="ECO:0007669"/>
    <property type="project" value="UniProtKB-KW"/>
</dbReference>
<dbReference type="Gene3D" id="3.90.1530.30">
    <property type="match status" value="1"/>
</dbReference>
<dbReference type="SUPFAM" id="SSF110849">
    <property type="entry name" value="ParB/Sulfiredoxin"/>
    <property type="match status" value="1"/>
</dbReference>
<dbReference type="PANTHER" id="PTHR33375">
    <property type="entry name" value="CHROMOSOME-PARTITIONING PROTEIN PARB-RELATED"/>
    <property type="match status" value="1"/>
</dbReference>
<dbReference type="Pfam" id="PF02195">
    <property type="entry name" value="ParB_N"/>
    <property type="match status" value="1"/>
</dbReference>
<dbReference type="OrthoDB" id="3176965at2"/>
<protein>
    <submittedName>
        <fullName evidence="5">ParB/RepB/Spo0J family partition protein</fullName>
    </submittedName>
</protein>
<comment type="caution">
    <text evidence="5">The sequence shown here is derived from an EMBL/GenBank/DDBJ whole genome shotgun (WGS) entry which is preliminary data.</text>
</comment>
<dbReference type="Gene3D" id="1.10.10.2830">
    <property type="match status" value="1"/>
</dbReference>
<dbReference type="InterPro" id="IPR003115">
    <property type="entry name" value="ParB_N"/>
</dbReference>
<dbReference type="EMBL" id="PYGE01000028">
    <property type="protein sequence ID" value="PSK95753.1"/>
    <property type="molecule type" value="Genomic_DNA"/>
</dbReference>
<feature type="region of interest" description="Disordered" evidence="3">
    <location>
        <begin position="211"/>
        <end position="231"/>
    </location>
</feature>
<evidence type="ECO:0000313" key="5">
    <source>
        <dbReference type="EMBL" id="PSK95753.1"/>
    </source>
</evidence>
<sequence>MQFDTIPTDKLIGDGRNVRRDLGDLTELAASIKSQGMLEPLVVAPVLDGWRIIAGHRRAAAATQAGLAEVPAIIRDDLESTPEIVGAMLVENLQRQNLSAVEEGEAYEQLALHDVDTAEMAKLTGRNRKTITSRRSLMKLAEPEQDRVHAGELTLDQAAALVEFADDPDTYKTLARDAGGFNFDWTLKNARNRRDAAAEVAKLRAELESAGATIHDEADQDDDDEGPIDHDTMTSAYSLVTEDGDDADPRSLPIEDVVWVQNKSGRHLEAWVRNPAEHGLRHRWGHLETPEERAERQAEHEAKLKHREALEAAHEVRMDVVARIGAAKKPPKGYERLLLLAMNASSVYYGRTIEVDVNLDATGPAALGQALVLACRRAEFALGAAWHSPRVWLDDLVTAYVDLLKAAGWEPSQVERDGMDQAEVDLAESQT</sequence>
<dbReference type="PANTHER" id="PTHR33375:SF1">
    <property type="entry name" value="CHROMOSOME-PARTITIONING PROTEIN PARB-RELATED"/>
    <property type="match status" value="1"/>
</dbReference>
<dbReference type="InterPro" id="IPR036086">
    <property type="entry name" value="ParB/Sulfiredoxin_sf"/>
</dbReference>
<dbReference type="GO" id="GO:0045881">
    <property type="term" value="P:positive regulation of sporulation resulting in formation of a cellular spore"/>
    <property type="evidence" value="ECO:0007669"/>
    <property type="project" value="TreeGrafter"/>
</dbReference>
<dbReference type="InterPro" id="IPR050336">
    <property type="entry name" value="Chromosome_partition/occlusion"/>
</dbReference>
<keyword evidence="6" id="KW-1185">Reference proteome</keyword>
<evidence type="ECO:0000256" key="2">
    <source>
        <dbReference type="ARBA" id="ARBA00022829"/>
    </source>
</evidence>
<keyword evidence="2" id="KW-0159">Chromosome partition</keyword>
<proteinExistence type="inferred from homology"/>
<gene>
    <name evidence="5" type="ORF">CLV30_1285</name>
</gene>
<comment type="similarity">
    <text evidence="1">Belongs to the ParB family.</text>
</comment>
<dbReference type="InterPro" id="IPR041468">
    <property type="entry name" value="HTH_ParB/Spo0J"/>
</dbReference>
<organism evidence="5 6">
    <name type="scientific">Haloactinopolyspora alba</name>
    <dbReference type="NCBI Taxonomy" id="648780"/>
    <lineage>
        <taxon>Bacteria</taxon>
        <taxon>Bacillati</taxon>
        <taxon>Actinomycetota</taxon>
        <taxon>Actinomycetes</taxon>
        <taxon>Jiangellales</taxon>
        <taxon>Jiangellaceae</taxon>
        <taxon>Haloactinopolyspora</taxon>
    </lineage>
</organism>
<evidence type="ECO:0000259" key="4">
    <source>
        <dbReference type="SMART" id="SM00470"/>
    </source>
</evidence>